<accession>A0A177SCM7</accession>
<comment type="caution">
    <text evidence="1">The sequence shown here is derived from an EMBL/GenBank/DDBJ whole genome shotgun (WGS) entry which is preliminary data.</text>
</comment>
<dbReference type="AlphaFoldDB" id="A0A177SCM7"/>
<dbReference type="Proteomes" id="UP000077752">
    <property type="component" value="Unassembled WGS sequence"/>
</dbReference>
<gene>
    <name evidence="1" type="ORF">AYO28_02390</name>
</gene>
<evidence type="ECO:0000313" key="2">
    <source>
        <dbReference type="Proteomes" id="UP000077752"/>
    </source>
</evidence>
<sequence>MLSSWRIHILLLAGFAVLFNLLAMPLDRALRPASPIDESLILGSFCTLHGVQSLPDSLLAELKAQFPDLGEQSSGKVQSGDCCCGHAGQSALPGDYYRHLFPRYWPESLLLGQNPPLPLPREQWPRLNPRASPAVLAVI</sequence>
<evidence type="ECO:0008006" key="3">
    <source>
        <dbReference type="Google" id="ProtNLM"/>
    </source>
</evidence>
<dbReference type="InterPro" id="IPR021333">
    <property type="entry name" value="DUF2946"/>
</dbReference>
<protein>
    <recommendedName>
        <fullName evidence="3">DUF2946 domain-containing protein</fullName>
    </recommendedName>
</protein>
<name>A0A177SCM7_PSEPU</name>
<dbReference type="RefSeq" id="WP_064304539.1">
    <property type="nucleotide sequence ID" value="NZ_LUCV01000049.1"/>
</dbReference>
<evidence type="ECO:0000313" key="1">
    <source>
        <dbReference type="EMBL" id="OAI84750.1"/>
    </source>
</evidence>
<proteinExistence type="predicted"/>
<reference evidence="1 2" key="1">
    <citation type="submission" date="2016-03" db="EMBL/GenBank/DDBJ databases">
        <title>Draft Genome Assembly of Pseudomonas putida strain CBF10-2.</title>
        <authorList>
            <person name="Iyer R.S."/>
            <person name="Damania A."/>
        </authorList>
    </citation>
    <scope>NUCLEOTIDE SEQUENCE [LARGE SCALE GENOMIC DNA]</scope>
    <source>
        <strain evidence="1 2">CBF10-2</strain>
    </source>
</reference>
<organism evidence="1 2">
    <name type="scientific">Pseudomonas putida</name>
    <name type="common">Arthrobacter siderocapsulatus</name>
    <dbReference type="NCBI Taxonomy" id="303"/>
    <lineage>
        <taxon>Bacteria</taxon>
        <taxon>Pseudomonadati</taxon>
        <taxon>Pseudomonadota</taxon>
        <taxon>Gammaproteobacteria</taxon>
        <taxon>Pseudomonadales</taxon>
        <taxon>Pseudomonadaceae</taxon>
        <taxon>Pseudomonas</taxon>
    </lineage>
</organism>
<dbReference type="Pfam" id="PF11162">
    <property type="entry name" value="DUF2946"/>
    <property type="match status" value="1"/>
</dbReference>
<dbReference type="EMBL" id="LUCV01000049">
    <property type="protein sequence ID" value="OAI84750.1"/>
    <property type="molecule type" value="Genomic_DNA"/>
</dbReference>